<organism evidence="13 14">
    <name type="scientific">Helcococcus ovis</name>
    <dbReference type="NCBI Taxonomy" id="72026"/>
    <lineage>
        <taxon>Bacteria</taxon>
        <taxon>Bacillati</taxon>
        <taxon>Bacillota</taxon>
        <taxon>Tissierellia</taxon>
        <taxon>Tissierellales</taxon>
        <taxon>Peptoniphilaceae</taxon>
        <taxon>Helcococcus</taxon>
    </lineage>
</organism>
<dbReference type="GO" id="GO:0033862">
    <property type="term" value="F:UMP kinase activity"/>
    <property type="evidence" value="ECO:0007669"/>
    <property type="project" value="UniProtKB-EC"/>
</dbReference>
<evidence type="ECO:0000256" key="2">
    <source>
        <dbReference type="ARBA" id="ARBA00004791"/>
    </source>
</evidence>
<evidence type="ECO:0000256" key="4">
    <source>
        <dbReference type="ARBA" id="ARBA00022490"/>
    </source>
</evidence>
<proteinExistence type="inferred from homology"/>
<feature type="binding site" evidence="11">
    <location>
        <position position="53"/>
    </location>
    <ligand>
        <name>ATP</name>
        <dbReference type="ChEBI" id="CHEBI:30616"/>
    </ligand>
</feature>
<dbReference type="GO" id="GO:0044210">
    <property type="term" value="P:'de novo' CTP biosynthetic process"/>
    <property type="evidence" value="ECO:0007669"/>
    <property type="project" value="UniProtKB-UniRule"/>
</dbReference>
<dbReference type="RefSeq" id="WP_134710700.1">
    <property type="nucleotide sequence ID" value="NZ_CP119081.1"/>
</dbReference>
<dbReference type="PIRSF" id="PIRSF005650">
    <property type="entry name" value="Uridylate_kin"/>
    <property type="match status" value="1"/>
</dbReference>
<dbReference type="InterPro" id="IPR011817">
    <property type="entry name" value="Uridylate_kinase"/>
</dbReference>
<dbReference type="CDD" id="cd04254">
    <property type="entry name" value="AAK_UMPK-PyrH-Ec"/>
    <property type="match status" value="1"/>
</dbReference>
<evidence type="ECO:0000259" key="12">
    <source>
        <dbReference type="Pfam" id="PF00696"/>
    </source>
</evidence>
<feature type="binding site" evidence="11">
    <location>
        <position position="57"/>
    </location>
    <ligand>
        <name>ATP</name>
        <dbReference type="ChEBI" id="CHEBI:30616"/>
    </ligand>
</feature>
<keyword evidence="8 11" id="KW-0067">ATP-binding</keyword>
<comment type="caution">
    <text evidence="11">Lacks conserved residue(s) required for the propagation of feature annotation.</text>
</comment>
<accession>A0A4R9C2M0</accession>
<dbReference type="GeneID" id="97030936"/>
<dbReference type="InterPro" id="IPR036393">
    <property type="entry name" value="AceGlu_kinase-like_sf"/>
</dbReference>
<dbReference type="SUPFAM" id="SSF53633">
    <property type="entry name" value="Carbamate kinase-like"/>
    <property type="match status" value="1"/>
</dbReference>
<evidence type="ECO:0000256" key="1">
    <source>
        <dbReference type="ARBA" id="ARBA00004496"/>
    </source>
</evidence>
<evidence type="ECO:0000256" key="7">
    <source>
        <dbReference type="ARBA" id="ARBA00022777"/>
    </source>
</evidence>
<dbReference type="HAMAP" id="MF_01220_B">
    <property type="entry name" value="PyrH_B"/>
    <property type="match status" value="1"/>
</dbReference>
<dbReference type="FunFam" id="3.40.1160.10:FF:000001">
    <property type="entry name" value="Uridylate kinase"/>
    <property type="match status" value="1"/>
</dbReference>
<comment type="activity regulation">
    <text evidence="11">Allosterically activated by GTP. Inhibited by UTP.</text>
</comment>
<feature type="binding site" evidence="11">
    <location>
        <begin position="131"/>
        <end position="138"/>
    </location>
    <ligand>
        <name>UMP</name>
        <dbReference type="ChEBI" id="CHEBI:57865"/>
    </ligand>
</feature>
<evidence type="ECO:0000313" key="13">
    <source>
        <dbReference type="EMBL" id="TFF66094.1"/>
    </source>
</evidence>
<keyword evidence="4 11" id="KW-0963">Cytoplasm</keyword>
<evidence type="ECO:0000256" key="5">
    <source>
        <dbReference type="ARBA" id="ARBA00022679"/>
    </source>
</evidence>
<keyword evidence="11" id="KW-0021">Allosteric enzyme</keyword>
<comment type="subcellular location">
    <subcellularLocation>
        <location evidence="1 11">Cytoplasm</location>
    </subcellularLocation>
</comment>
<dbReference type="PANTHER" id="PTHR42833:SF4">
    <property type="entry name" value="URIDYLATE KINASE PUMPKIN, CHLOROPLASTIC"/>
    <property type="match status" value="1"/>
</dbReference>
<protein>
    <recommendedName>
        <fullName evidence="11">Uridylate kinase</fullName>
        <shortName evidence="11">UK</shortName>
        <ecNumber evidence="11">2.7.4.22</ecNumber>
    </recommendedName>
    <alternativeName>
        <fullName evidence="11">Uridine monophosphate kinase</fullName>
        <shortName evidence="11">UMP kinase</shortName>
        <shortName evidence="11">UMPK</shortName>
    </alternativeName>
</protein>
<gene>
    <name evidence="11" type="primary">pyrH</name>
    <name evidence="13" type="ORF">EQF91_04655</name>
</gene>
<keyword evidence="5 11" id="KW-0808">Transferase</keyword>
<dbReference type="Proteomes" id="UP000297454">
    <property type="component" value="Unassembled WGS sequence"/>
</dbReference>
<dbReference type="InterPro" id="IPR001048">
    <property type="entry name" value="Asp/Glu/Uridylate_kinase"/>
</dbReference>
<dbReference type="OrthoDB" id="9807458at2"/>
<evidence type="ECO:0000256" key="9">
    <source>
        <dbReference type="ARBA" id="ARBA00022975"/>
    </source>
</evidence>
<comment type="caution">
    <text evidence="13">The sequence shown here is derived from an EMBL/GenBank/DDBJ whole genome shotgun (WGS) entry which is preliminary data.</text>
</comment>
<feature type="binding site" evidence="11">
    <location>
        <position position="165"/>
    </location>
    <ligand>
        <name>ATP</name>
        <dbReference type="ChEBI" id="CHEBI:30616"/>
    </ligand>
</feature>
<reference evidence="13 14" key="1">
    <citation type="submission" date="2019-01" db="EMBL/GenBank/DDBJ databases">
        <title>Draft Genome Sequences of Helcococcus ovis Strains Isolated from the Uterus and Vagina of Dairy Cows with Metritis.</title>
        <authorList>
            <person name="Cunha F."/>
            <person name="Jeon S.J."/>
            <person name="Kutzer P."/>
            <person name="Galvao K.N."/>
        </authorList>
    </citation>
    <scope>NUCLEOTIDE SEQUENCE [LARGE SCALE GENOMIC DNA]</scope>
    <source>
        <strain evidence="13 14">KG-37</strain>
    </source>
</reference>
<evidence type="ECO:0000256" key="11">
    <source>
        <dbReference type="HAMAP-Rule" id="MF_01220"/>
    </source>
</evidence>
<dbReference type="Gene3D" id="3.40.1160.10">
    <property type="entry name" value="Acetylglutamate kinase-like"/>
    <property type="match status" value="1"/>
</dbReference>
<name>A0A4R9C2M0_9FIRM</name>
<dbReference type="NCBIfam" id="TIGR02075">
    <property type="entry name" value="pyrH_bact"/>
    <property type="match status" value="1"/>
</dbReference>
<comment type="similarity">
    <text evidence="3 11">Belongs to the UMP kinase family.</text>
</comment>
<feature type="binding site" evidence="11">
    <location>
        <position position="52"/>
    </location>
    <ligand>
        <name>UMP</name>
        <dbReference type="ChEBI" id="CHEBI:57865"/>
    </ligand>
</feature>
<comment type="pathway">
    <text evidence="2 11">Pyrimidine metabolism; CTP biosynthesis via de novo pathway; UDP from UMP (UMPK route): step 1/1.</text>
</comment>
<evidence type="ECO:0000256" key="6">
    <source>
        <dbReference type="ARBA" id="ARBA00022741"/>
    </source>
</evidence>
<dbReference type="GO" id="GO:0005737">
    <property type="term" value="C:cytoplasm"/>
    <property type="evidence" value="ECO:0007669"/>
    <property type="project" value="UniProtKB-SubCell"/>
</dbReference>
<feature type="domain" description="Aspartate/glutamate/uridylate kinase" evidence="12">
    <location>
        <begin position="5"/>
        <end position="212"/>
    </location>
</feature>
<keyword evidence="14" id="KW-1185">Reference proteome</keyword>
<dbReference type="UniPathway" id="UPA00159">
    <property type="reaction ID" value="UER00275"/>
</dbReference>
<comment type="catalytic activity">
    <reaction evidence="10 11">
        <text>UMP + ATP = UDP + ADP</text>
        <dbReference type="Rhea" id="RHEA:24400"/>
        <dbReference type="ChEBI" id="CHEBI:30616"/>
        <dbReference type="ChEBI" id="CHEBI:57865"/>
        <dbReference type="ChEBI" id="CHEBI:58223"/>
        <dbReference type="ChEBI" id="CHEBI:456216"/>
        <dbReference type="EC" id="2.7.4.22"/>
    </reaction>
</comment>
<feature type="region of interest" description="Involved in allosteric activation by GTP" evidence="11">
    <location>
        <begin position="18"/>
        <end position="23"/>
    </location>
</feature>
<dbReference type="InterPro" id="IPR015963">
    <property type="entry name" value="Uridylate_kinase_bac"/>
</dbReference>
<dbReference type="AlphaFoldDB" id="A0A4R9C2M0"/>
<keyword evidence="6 11" id="KW-0547">Nucleotide-binding</keyword>
<dbReference type="EMBL" id="SCFR01000013">
    <property type="protein sequence ID" value="TFF66094.1"/>
    <property type="molecule type" value="Genomic_DNA"/>
</dbReference>
<dbReference type="EC" id="2.7.4.22" evidence="11"/>
<dbReference type="PANTHER" id="PTHR42833">
    <property type="entry name" value="URIDYLATE KINASE"/>
    <property type="match status" value="1"/>
</dbReference>
<keyword evidence="7 11" id="KW-0418">Kinase</keyword>
<evidence type="ECO:0000256" key="8">
    <source>
        <dbReference type="ARBA" id="ARBA00022840"/>
    </source>
</evidence>
<dbReference type="Pfam" id="PF00696">
    <property type="entry name" value="AA_kinase"/>
    <property type="match status" value="1"/>
</dbReference>
<evidence type="ECO:0000256" key="10">
    <source>
        <dbReference type="ARBA" id="ARBA00047767"/>
    </source>
</evidence>
<dbReference type="GO" id="GO:0006225">
    <property type="term" value="P:UDP biosynthetic process"/>
    <property type="evidence" value="ECO:0007669"/>
    <property type="project" value="TreeGrafter"/>
</dbReference>
<dbReference type="GO" id="GO:0005524">
    <property type="term" value="F:ATP binding"/>
    <property type="evidence" value="ECO:0007669"/>
    <property type="project" value="UniProtKB-KW"/>
</dbReference>
<sequence>MYINKRVLIKLSGEALAGGKGFGMDDNAINNIAKTIKEVHDLNVQIGIVVGGGNFWRGRNQDDMDRTVSDNIGMLGTVMNALRVQAALEKINLETRVQTAIQMNEVAEPFIVRRAIRHLEKGRVVIFAAGTGHPYFSTDTTSALRALEIGADAILIGKTGTDAIYDKDPNKFDDAVRYNELSYKEILTKNLGVMDASATSLCRDNNMPLVVFGIDNPENLVKIVKGEKIGTIVGGDNDK</sequence>
<evidence type="ECO:0000256" key="3">
    <source>
        <dbReference type="ARBA" id="ARBA00007614"/>
    </source>
</evidence>
<feature type="binding site" evidence="11">
    <location>
        <position position="168"/>
    </location>
    <ligand>
        <name>ATP</name>
        <dbReference type="ChEBI" id="CHEBI:30616"/>
    </ligand>
</feature>
<keyword evidence="9 11" id="KW-0665">Pyrimidine biosynthesis</keyword>
<evidence type="ECO:0000313" key="14">
    <source>
        <dbReference type="Proteomes" id="UP000297454"/>
    </source>
</evidence>
<feature type="binding site" evidence="11">
    <location>
        <begin position="10"/>
        <end position="13"/>
    </location>
    <ligand>
        <name>ATP</name>
        <dbReference type="ChEBI" id="CHEBI:30616"/>
    </ligand>
</feature>
<comment type="function">
    <text evidence="11">Catalyzes the reversible phosphorylation of UMP to UDP.</text>
</comment>
<comment type="subunit">
    <text evidence="11">Homohexamer.</text>
</comment>
<feature type="binding site" evidence="11">
    <location>
        <position position="70"/>
    </location>
    <ligand>
        <name>UMP</name>
        <dbReference type="ChEBI" id="CHEBI:57865"/>
    </ligand>
</feature>